<evidence type="ECO:0000259" key="7">
    <source>
        <dbReference type="SMART" id="SM00702"/>
    </source>
</evidence>
<evidence type="ECO:0000256" key="3">
    <source>
        <dbReference type="ARBA" id="ARBA00022896"/>
    </source>
</evidence>
<dbReference type="InterPro" id="IPR044862">
    <property type="entry name" value="Pro_4_hyd_alph_FE2OG_OXY"/>
</dbReference>
<dbReference type="InterPro" id="IPR045054">
    <property type="entry name" value="P4HA-like"/>
</dbReference>
<evidence type="ECO:0000256" key="6">
    <source>
        <dbReference type="ARBA" id="ARBA00023004"/>
    </source>
</evidence>
<comment type="caution">
    <text evidence="8">The sequence shown here is derived from an EMBL/GenBank/DDBJ whole genome shotgun (WGS) entry which is preliminary data.</text>
</comment>
<evidence type="ECO:0000313" key="9">
    <source>
        <dbReference type="Proteomes" id="UP000483820"/>
    </source>
</evidence>
<dbReference type="GO" id="GO:0004656">
    <property type="term" value="F:procollagen-proline 4-dioxygenase activity"/>
    <property type="evidence" value="ECO:0007669"/>
    <property type="project" value="TreeGrafter"/>
</dbReference>
<dbReference type="PANTHER" id="PTHR10869:SF215">
    <property type="entry name" value="FE2OG DIOXYGENASE DOMAIN-CONTAINING PROTEIN"/>
    <property type="match status" value="1"/>
</dbReference>
<evidence type="ECO:0000256" key="5">
    <source>
        <dbReference type="ARBA" id="ARBA00023002"/>
    </source>
</evidence>
<evidence type="ECO:0000256" key="2">
    <source>
        <dbReference type="ARBA" id="ARBA00022723"/>
    </source>
</evidence>
<reference evidence="8 9" key="1">
    <citation type="submission" date="2019-12" db="EMBL/GenBank/DDBJ databases">
        <title>Chromosome-level assembly of the Caenorhabditis remanei genome.</title>
        <authorList>
            <person name="Teterina A.A."/>
            <person name="Willis J.H."/>
            <person name="Phillips P.C."/>
        </authorList>
    </citation>
    <scope>NUCLEOTIDE SEQUENCE [LARGE SCALE GENOMIC DNA]</scope>
    <source>
        <strain evidence="8 9">PX506</strain>
        <tissue evidence="8">Whole organism</tissue>
    </source>
</reference>
<dbReference type="FunFam" id="2.60.120.620:FF:000030">
    <property type="entry name" value="Proline HYdroxylase"/>
    <property type="match status" value="1"/>
</dbReference>
<dbReference type="EMBL" id="WUAV01000005">
    <property type="protein sequence ID" value="KAF1755199.1"/>
    <property type="molecule type" value="Genomic_DNA"/>
</dbReference>
<dbReference type="GeneID" id="9808200"/>
<dbReference type="InterPro" id="IPR006620">
    <property type="entry name" value="Pro_4_hyd_alph"/>
</dbReference>
<dbReference type="Pfam" id="PF13640">
    <property type="entry name" value="2OG-FeII_Oxy_3"/>
    <property type="match status" value="1"/>
</dbReference>
<dbReference type="GO" id="GO:0005783">
    <property type="term" value="C:endoplasmic reticulum"/>
    <property type="evidence" value="ECO:0007669"/>
    <property type="project" value="TreeGrafter"/>
</dbReference>
<dbReference type="GO" id="GO:0031418">
    <property type="term" value="F:L-ascorbic acid binding"/>
    <property type="evidence" value="ECO:0007669"/>
    <property type="project" value="UniProtKB-KW"/>
</dbReference>
<dbReference type="Gene3D" id="2.60.120.620">
    <property type="entry name" value="q2cbj1_9rhob like domain"/>
    <property type="match status" value="2"/>
</dbReference>
<evidence type="ECO:0000313" key="8">
    <source>
        <dbReference type="EMBL" id="KAF1755199.1"/>
    </source>
</evidence>
<feature type="domain" description="Prolyl 4-hydroxylase alpha subunit" evidence="7">
    <location>
        <begin position="40"/>
        <end position="223"/>
    </location>
</feature>
<dbReference type="KEGG" id="crq:GCK72_021768"/>
<dbReference type="GO" id="GO:0005506">
    <property type="term" value="F:iron ion binding"/>
    <property type="evidence" value="ECO:0007669"/>
    <property type="project" value="InterPro"/>
</dbReference>
<dbReference type="Proteomes" id="UP000483820">
    <property type="component" value="Chromosome V"/>
</dbReference>
<gene>
    <name evidence="8" type="ORF">GCK72_021768</name>
</gene>
<keyword evidence="6" id="KW-0408">Iron</keyword>
<dbReference type="RefSeq" id="XP_053583397.1">
    <property type="nucleotide sequence ID" value="XM_053734484.1"/>
</dbReference>
<name>A0A6A5GLP4_CAERE</name>
<dbReference type="AlphaFoldDB" id="A0A6A5GLP4"/>
<evidence type="ECO:0000256" key="4">
    <source>
        <dbReference type="ARBA" id="ARBA00022964"/>
    </source>
</evidence>
<comment type="cofactor">
    <cofactor evidence="1">
        <name>L-ascorbate</name>
        <dbReference type="ChEBI" id="CHEBI:38290"/>
    </cofactor>
</comment>
<feature type="domain" description="Prolyl 4-hydroxylase alpha subunit" evidence="7">
    <location>
        <begin position="257"/>
        <end position="439"/>
    </location>
</feature>
<keyword evidence="4" id="KW-0223">Dioxygenase</keyword>
<protein>
    <recommendedName>
        <fullName evidence="7">Prolyl 4-hydroxylase alpha subunit domain-containing protein</fullName>
    </recommendedName>
</protein>
<proteinExistence type="predicted"/>
<sequence length="494" mass="56156">MWEKCGKELRGNSATNPNLVCFRTFKHLMIRKMEILSLEPFILQYHNLVHRRLAKRAVVEAEALQLEQLRISGKTETPEKSEIRAANGTWLIHENRPNFAKMFRNLQTDIAALDLSTAEPWQILSYNSDGYYAHHYDFLNPDTNKQLVEARGNRIATVLVILQIAKKGGTTVFPKINLNIRPKAGDVVVWLNTLPSGESDSQTLHAACPIKDGTKIESRNLCDDVELDTTWQWEKAVCFEYFWNYQAVKMEVIAWRPGLVIYRDLFTVKQVEDYLRLLEEQEFEEQQVVDDDGTEFYSKIRKANGTQIIAKDFPAALSIFNTVKNLMPNLDFKYAEDIVALSYHPGGHYATHHDYLEYPSEKEWDAWMRNYGNRFGTLIMVFKTAEKGGATVFPALGATRLGAWIDSSRAAHSCRGIWSGVAPMGQWTGVGVRGVTWLRFTVWQEVWLTRWAGVDPYRAGGLTMLAEQEVVLVSSLSGVGEWLALSGLLVVEPS</sequence>
<dbReference type="CTD" id="9808200"/>
<organism evidence="8 9">
    <name type="scientific">Caenorhabditis remanei</name>
    <name type="common">Caenorhabditis vulgaris</name>
    <dbReference type="NCBI Taxonomy" id="31234"/>
    <lineage>
        <taxon>Eukaryota</taxon>
        <taxon>Metazoa</taxon>
        <taxon>Ecdysozoa</taxon>
        <taxon>Nematoda</taxon>
        <taxon>Chromadorea</taxon>
        <taxon>Rhabditida</taxon>
        <taxon>Rhabditina</taxon>
        <taxon>Rhabditomorpha</taxon>
        <taxon>Rhabditoidea</taxon>
        <taxon>Rhabditidae</taxon>
        <taxon>Peloderinae</taxon>
        <taxon>Caenorhabditis</taxon>
    </lineage>
</organism>
<dbReference type="PANTHER" id="PTHR10869">
    <property type="entry name" value="PROLYL 4-HYDROXYLASE ALPHA SUBUNIT"/>
    <property type="match status" value="1"/>
</dbReference>
<accession>A0A6A5GLP4</accession>
<dbReference type="SMART" id="SM00702">
    <property type="entry name" value="P4Hc"/>
    <property type="match status" value="2"/>
</dbReference>
<keyword evidence="5" id="KW-0560">Oxidoreductase</keyword>
<keyword evidence="3" id="KW-0847">Vitamin C</keyword>
<keyword evidence="2" id="KW-0479">Metal-binding</keyword>
<evidence type="ECO:0000256" key="1">
    <source>
        <dbReference type="ARBA" id="ARBA00001961"/>
    </source>
</evidence>